<comment type="caution">
    <text evidence="2">The sequence shown here is derived from an EMBL/GenBank/DDBJ whole genome shotgun (WGS) entry which is preliminary data.</text>
</comment>
<evidence type="ECO:0000259" key="1">
    <source>
        <dbReference type="Pfam" id="PF14690"/>
    </source>
</evidence>
<name>A0A562VMM8_9BACT</name>
<gene>
    <name evidence="2" type="ORF">JN12_02204</name>
</gene>
<feature type="domain" description="Transposase IS204/IS1001/IS1096/IS1165 zinc-finger" evidence="1">
    <location>
        <begin position="43"/>
        <end position="75"/>
    </location>
</feature>
<sequence>MQPEALFGIALGITPPWEVTEVTFSKESNRLDITIDFQRGATFACPVCGTPAPAYDTTEKEWRHLNFFQYEAYLQPGFHGSTAPTRAVA</sequence>
<dbReference type="AlphaFoldDB" id="A0A562VMM8"/>
<dbReference type="InterPro" id="IPR029261">
    <property type="entry name" value="Transposase_Znf"/>
</dbReference>
<dbReference type="EMBL" id="VLLN01000012">
    <property type="protein sequence ID" value="TWJ18987.1"/>
    <property type="molecule type" value="Genomic_DNA"/>
</dbReference>
<accession>A0A562VMM8</accession>
<protein>
    <submittedName>
        <fullName evidence="2">Transposase IS204/IS1001/IS1096/IS1165 family protein</fullName>
    </submittedName>
</protein>
<proteinExistence type="predicted"/>
<dbReference type="Proteomes" id="UP000319449">
    <property type="component" value="Unassembled WGS sequence"/>
</dbReference>
<evidence type="ECO:0000313" key="3">
    <source>
        <dbReference type="Proteomes" id="UP000319449"/>
    </source>
</evidence>
<keyword evidence="3" id="KW-1185">Reference proteome</keyword>
<dbReference type="Pfam" id="PF14690">
    <property type="entry name" value="Zn_ribbon_ISL3"/>
    <property type="match status" value="1"/>
</dbReference>
<reference evidence="2 3" key="1">
    <citation type="submission" date="2019-07" db="EMBL/GenBank/DDBJ databases">
        <title>Genomic Encyclopedia of Archaeal and Bacterial Type Strains, Phase II (KMG-II): from individual species to whole genera.</title>
        <authorList>
            <person name="Goeker M."/>
        </authorList>
    </citation>
    <scope>NUCLEOTIDE SEQUENCE [LARGE SCALE GENOMIC DNA]</scope>
    <source>
        <strain evidence="2 3">ATCC BAA-1139</strain>
    </source>
</reference>
<evidence type="ECO:0000313" key="2">
    <source>
        <dbReference type="EMBL" id="TWJ18987.1"/>
    </source>
</evidence>
<organism evidence="2 3">
    <name type="scientific">Geobacter argillaceus</name>
    <dbReference type="NCBI Taxonomy" id="345631"/>
    <lineage>
        <taxon>Bacteria</taxon>
        <taxon>Pseudomonadati</taxon>
        <taxon>Thermodesulfobacteriota</taxon>
        <taxon>Desulfuromonadia</taxon>
        <taxon>Geobacterales</taxon>
        <taxon>Geobacteraceae</taxon>
        <taxon>Geobacter</taxon>
    </lineage>
</organism>